<sequence length="254" mass="29889">MSPKSRRQLQAQAAVLRRHESHDEELSEEEAYGDVIHMNLEEDDDDLTNSMNFKNKFDLLSIGDMFELSKRKCSLRKISVLLYMILRNLGHTWRDIDTLLRQIGGSRCEAAHKWADRFVEGEFDALEDDRRGGKHSDGFYDLFPELETEAKAFVIESCSRKSSGFSTVDLAKYLDKRRWGATFKRNSQRPYFIGHERQDVIKHREEFVSYFLTRKDRYYTVSDGEQPVWNIPAAKPCILICKCHWSEYWLKETN</sequence>
<gene>
    <name evidence="2" type="ORF">FNK824_LOCUS28641</name>
</gene>
<protein>
    <submittedName>
        <fullName evidence="2">Uncharacterized protein</fullName>
    </submittedName>
</protein>
<proteinExistence type="predicted"/>
<evidence type="ECO:0000313" key="2">
    <source>
        <dbReference type="EMBL" id="CAF4049808.1"/>
    </source>
</evidence>
<organism evidence="2 3">
    <name type="scientific">Rotaria sordida</name>
    <dbReference type="NCBI Taxonomy" id="392033"/>
    <lineage>
        <taxon>Eukaryota</taxon>
        <taxon>Metazoa</taxon>
        <taxon>Spiralia</taxon>
        <taxon>Gnathifera</taxon>
        <taxon>Rotifera</taxon>
        <taxon>Eurotatoria</taxon>
        <taxon>Bdelloidea</taxon>
        <taxon>Philodinida</taxon>
        <taxon>Philodinidae</taxon>
        <taxon>Rotaria</taxon>
    </lineage>
</organism>
<dbReference type="AlphaFoldDB" id="A0A819RVJ7"/>
<dbReference type="EMBL" id="CAJOBE010007935">
    <property type="protein sequence ID" value="CAF4049808.1"/>
    <property type="molecule type" value="Genomic_DNA"/>
</dbReference>
<feature type="region of interest" description="Disordered" evidence="1">
    <location>
        <begin position="1"/>
        <end position="29"/>
    </location>
</feature>
<reference evidence="2" key="1">
    <citation type="submission" date="2021-02" db="EMBL/GenBank/DDBJ databases">
        <authorList>
            <person name="Nowell W R."/>
        </authorList>
    </citation>
    <scope>NUCLEOTIDE SEQUENCE</scope>
</reference>
<name>A0A819RVJ7_9BILA</name>
<evidence type="ECO:0000256" key="1">
    <source>
        <dbReference type="SAM" id="MobiDB-lite"/>
    </source>
</evidence>
<evidence type="ECO:0000313" key="3">
    <source>
        <dbReference type="Proteomes" id="UP000663874"/>
    </source>
</evidence>
<comment type="caution">
    <text evidence="2">The sequence shown here is derived from an EMBL/GenBank/DDBJ whole genome shotgun (WGS) entry which is preliminary data.</text>
</comment>
<accession>A0A819RVJ7</accession>
<dbReference type="Proteomes" id="UP000663874">
    <property type="component" value="Unassembled WGS sequence"/>
</dbReference>